<dbReference type="EMBL" id="KB908481">
    <property type="protein sequence ID" value="EOA91472.1"/>
    <property type="molecule type" value="Genomic_DNA"/>
</dbReference>
<proteinExistence type="predicted"/>
<feature type="chain" id="PRO_5004354406" description="UVI-1" evidence="1">
    <location>
        <begin position="21"/>
        <end position="186"/>
    </location>
</feature>
<evidence type="ECO:0000256" key="1">
    <source>
        <dbReference type="SAM" id="SignalP"/>
    </source>
</evidence>
<organism evidence="2 3">
    <name type="scientific">Exserohilum turcicum (strain 28A)</name>
    <name type="common">Northern leaf blight fungus</name>
    <name type="synonym">Setosphaeria turcica</name>
    <dbReference type="NCBI Taxonomy" id="671987"/>
    <lineage>
        <taxon>Eukaryota</taxon>
        <taxon>Fungi</taxon>
        <taxon>Dikarya</taxon>
        <taxon>Ascomycota</taxon>
        <taxon>Pezizomycotina</taxon>
        <taxon>Dothideomycetes</taxon>
        <taxon>Pleosporomycetidae</taxon>
        <taxon>Pleosporales</taxon>
        <taxon>Pleosporineae</taxon>
        <taxon>Pleosporaceae</taxon>
        <taxon>Exserohilum</taxon>
    </lineage>
</organism>
<dbReference type="eggNOG" id="ENOG502S0HZ">
    <property type="taxonomic scope" value="Eukaryota"/>
</dbReference>
<dbReference type="AlphaFoldDB" id="R0KUK6"/>
<evidence type="ECO:0008006" key="4">
    <source>
        <dbReference type="Google" id="ProtNLM"/>
    </source>
</evidence>
<dbReference type="RefSeq" id="XP_008020670.1">
    <property type="nucleotide sequence ID" value="XM_008022479.1"/>
</dbReference>
<dbReference type="OrthoDB" id="5089392at2759"/>
<feature type="signal peptide" evidence="1">
    <location>
        <begin position="1"/>
        <end position="20"/>
    </location>
</feature>
<protein>
    <recommendedName>
        <fullName evidence="4">UVI-1</fullName>
    </recommendedName>
</protein>
<evidence type="ECO:0000313" key="3">
    <source>
        <dbReference type="Proteomes" id="UP000016935"/>
    </source>
</evidence>
<name>R0KUK6_EXST2</name>
<reference evidence="2 3" key="2">
    <citation type="journal article" date="2013" name="PLoS Genet.">
        <title>Comparative genome structure, secondary metabolite, and effector coding capacity across Cochliobolus pathogens.</title>
        <authorList>
            <person name="Condon B.J."/>
            <person name="Leng Y."/>
            <person name="Wu D."/>
            <person name="Bushley K.E."/>
            <person name="Ohm R.A."/>
            <person name="Otillar R."/>
            <person name="Martin J."/>
            <person name="Schackwitz W."/>
            <person name="Grimwood J."/>
            <person name="MohdZainudin N."/>
            <person name="Xue C."/>
            <person name="Wang R."/>
            <person name="Manning V.A."/>
            <person name="Dhillon B."/>
            <person name="Tu Z.J."/>
            <person name="Steffenson B.J."/>
            <person name="Salamov A."/>
            <person name="Sun H."/>
            <person name="Lowry S."/>
            <person name="LaButti K."/>
            <person name="Han J."/>
            <person name="Copeland A."/>
            <person name="Lindquist E."/>
            <person name="Barry K."/>
            <person name="Schmutz J."/>
            <person name="Baker S.E."/>
            <person name="Ciuffetti L.M."/>
            <person name="Grigoriev I.V."/>
            <person name="Zhong S."/>
            <person name="Turgeon B.G."/>
        </authorList>
    </citation>
    <scope>NUCLEOTIDE SEQUENCE [LARGE SCALE GENOMIC DNA]</scope>
    <source>
        <strain evidence="3">28A</strain>
    </source>
</reference>
<dbReference type="HOGENOM" id="CLU_092498_2_0_1"/>
<sequence>MVSFRNFFTATLALASPISAALTAVQITGNIKTLTSKSMAIQAPAQSITIVNGPLIVVGLGPFPTIIAGFTDIISTTSVAISQMQESTPIAAGADSDMIYEAFREFVRVHQALLNILIGKAGLFNTVPVIGQPVAAILQQLEGIVDKIAFDLIDLVEARASDLQKETNALGATLDVCINSYKGIST</sequence>
<accession>R0KUK6</accession>
<dbReference type="Proteomes" id="UP000016935">
    <property type="component" value="Unassembled WGS sequence"/>
</dbReference>
<evidence type="ECO:0000313" key="2">
    <source>
        <dbReference type="EMBL" id="EOA91472.1"/>
    </source>
</evidence>
<keyword evidence="1" id="KW-0732">Signal</keyword>
<keyword evidence="3" id="KW-1185">Reference proteome</keyword>
<dbReference type="GeneID" id="19396180"/>
<dbReference type="Pfam" id="PF17615">
    <property type="entry name" value="C166"/>
    <property type="match status" value="1"/>
</dbReference>
<gene>
    <name evidence="2" type="ORF">SETTUDRAFT_133090</name>
</gene>
<reference evidence="2 3" key="1">
    <citation type="journal article" date="2012" name="PLoS Pathog.">
        <title>Diverse lifestyles and strategies of plant pathogenesis encoded in the genomes of eighteen Dothideomycetes fungi.</title>
        <authorList>
            <person name="Ohm R.A."/>
            <person name="Feau N."/>
            <person name="Henrissat B."/>
            <person name="Schoch C.L."/>
            <person name="Horwitz B.A."/>
            <person name="Barry K.W."/>
            <person name="Condon B.J."/>
            <person name="Copeland A.C."/>
            <person name="Dhillon B."/>
            <person name="Glaser F."/>
            <person name="Hesse C.N."/>
            <person name="Kosti I."/>
            <person name="LaButti K."/>
            <person name="Lindquist E.A."/>
            <person name="Lucas S."/>
            <person name="Salamov A.A."/>
            <person name="Bradshaw R.E."/>
            <person name="Ciuffetti L."/>
            <person name="Hamelin R.C."/>
            <person name="Kema G.H.J."/>
            <person name="Lawrence C."/>
            <person name="Scott J.A."/>
            <person name="Spatafora J.W."/>
            <person name="Turgeon B.G."/>
            <person name="de Wit P.J.G.M."/>
            <person name="Zhong S."/>
            <person name="Goodwin S.B."/>
            <person name="Grigoriev I.V."/>
        </authorList>
    </citation>
    <scope>NUCLEOTIDE SEQUENCE [LARGE SCALE GENOMIC DNA]</scope>
    <source>
        <strain evidence="3">28A</strain>
    </source>
</reference>